<dbReference type="PANTHER" id="PTHR48097:SF9">
    <property type="entry name" value="L-THREONINE ALDOLASE"/>
    <property type="match status" value="1"/>
</dbReference>
<dbReference type="KEGG" id="ota:OT_ostta08g02630"/>
<dbReference type="Proteomes" id="UP000009170">
    <property type="component" value="Unassembled WGS sequence"/>
</dbReference>
<reference evidence="8" key="1">
    <citation type="journal article" date="2006" name="Proc. Natl. Acad. Sci. U.S.A.">
        <title>Genome analysis of the smallest free-living eukaryote Ostreococcus tauri unveils many unique features.</title>
        <authorList>
            <person name="Derelle E."/>
            <person name="Ferraz C."/>
            <person name="Rombauts S."/>
            <person name="Rouze P."/>
            <person name="Worden A.Z."/>
            <person name="Robbens S."/>
            <person name="Partensky F."/>
            <person name="Degroeve S."/>
            <person name="Echeynie S."/>
            <person name="Cooke R."/>
            <person name="Saeys Y."/>
            <person name="Wuyts J."/>
            <person name="Jabbari K."/>
            <person name="Bowler C."/>
            <person name="Panaud O."/>
            <person name="Piegu B."/>
            <person name="Ball S.G."/>
            <person name="Ral J.-P."/>
            <person name="Bouget F.-Y."/>
            <person name="Piganeau G."/>
            <person name="De Baets B."/>
            <person name="Picard A."/>
            <person name="Delseny M."/>
            <person name="Demaille J."/>
            <person name="Van de Peer Y."/>
            <person name="Moreau H."/>
        </authorList>
    </citation>
    <scope>NUCLEOTIDE SEQUENCE [LARGE SCALE GENOMIC DNA]</scope>
    <source>
        <strain evidence="8">OTTH 0595 / CCAP 157/2 / RCC745</strain>
    </source>
</reference>
<dbReference type="FunCoup" id="A0A090MEV0">
    <property type="interactions" value="485"/>
</dbReference>
<dbReference type="GO" id="GO:0008732">
    <property type="term" value="F:L-allo-threonine aldolase activity"/>
    <property type="evidence" value="ECO:0007669"/>
    <property type="project" value="TreeGrafter"/>
</dbReference>
<organism evidence="7 8">
    <name type="scientific">Ostreococcus tauri</name>
    <name type="common">Marine green alga</name>
    <dbReference type="NCBI Taxonomy" id="70448"/>
    <lineage>
        <taxon>Eukaryota</taxon>
        <taxon>Viridiplantae</taxon>
        <taxon>Chlorophyta</taxon>
        <taxon>Mamiellophyceae</taxon>
        <taxon>Mamiellales</taxon>
        <taxon>Bathycoccaceae</taxon>
        <taxon>Ostreococcus</taxon>
    </lineage>
</organism>
<dbReference type="InterPro" id="IPR015424">
    <property type="entry name" value="PyrdxlP-dep_Trfase"/>
</dbReference>
<dbReference type="NCBIfam" id="NF041359">
    <property type="entry name" value="GntG_guanitoxin"/>
    <property type="match status" value="1"/>
</dbReference>
<feature type="modified residue" description="N6-(pyridoxal phosphate)lysine" evidence="5">
    <location>
        <position position="210"/>
    </location>
</feature>
<comment type="cofactor">
    <cofactor evidence="1">
        <name>pyridoxal 5'-phosphate</name>
        <dbReference type="ChEBI" id="CHEBI:597326"/>
    </cofactor>
</comment>
<dbReference type="Gene3D" id="3.90.1150.10">
    <property type="entry name" value="Aspartate Aminotransferase, domain 1"/>
    <property type="match status" value="1"/>
</dbReference>
<dbReference type="Pfam" id="PF01212">
    <property type="entry name" value="Beta_elim_lyase"/>
    <property type="match status" value="1"/>
</dbReference>
<sequence>MMKTLSDGVVDARSDTVTKPTANMRRAMADAVVGDDVLGDDATVKALERAMAKRFGFESAVYTPSGTMANLLAVATHCDERGSECICGDKSHVHLYEQGGMSSLMGVHSRTLANRDDGTIAIEDIKGAIRAVGDDHFPVTKVVCLENTQNKCGGKVLSREYVREVSALCKSRGVRLHMDGARIWNAIVSSGIPTEEILEGCDSASVCLSKAIGAPVGSVLLGETEFVRKAKRLRKALGGSMRQVGVLAAAALEAMTEVFPMLKDDHARARKFASALTGLNGLEVMTPDSNMVFVRITAPGVTCETFVAELEDNHGILVLPTSADTIRVVFHHQITDRAVERLISGFRESLSELARGSHVLDKLMSRVDALET</sequence>
<evidence type="ECO:0000313" key="7">
    <source>
        <dbReference type="EMBL" id="CEG01512.1"/>
    </source>
</evidence>
<evidence type="ECO:0000256" key="2">
    <source>
        <dbReference type="ARBA" id="ARBA00006966"/>
    </source>
</evidence>
<evidence type="ECO:0000256" key="4">
    <source>
        <dbReference type="ARBA" id="ARBA00023239"/>
    </source>
</evidence>
<evidence type="ECO:0000256" key="1">
    <source>
        <dbReference type="ARBA" id="ARBA00001933"/>
    </source>
</evidence>
<keyword evidence="8" id="KW-1185">Reference proteome</keyword>
<dbReference type="PANTHER" id="PTHR48097">
    <property type="entry name" value="L-THREONINE ALDOLASE-RELATED"/>
    <property type="match status" value="1"/>
</dbReference>
<dbReference type="InterPro" id="IPR015422">
    <property type="entry name" value="PyrdxlP-dep_Trfase_small"/>
</dbReference>
<dbReference type="FunFam" id="3.40.640.10:FF:000030">
    <property type="entry name" value="Low-specificity L-threonine aldolase"/>
    <property type="match status" value="1"/>
</dbReference>
<feature type="domain" description="Aromatic amino acid beta-eliminating lyase/threonine aldolase" evidence="6">
    <location>
        <begin position="11"/>
        <end position="297"/>
    </location>
</feature>
<dbReference type="InParanoid" id="A0A090MEV0"/>
<dbReference type="RefSeq" id="XP_003080829.2">
    <property type="nucleotide sequence ID" value="XM_003080781.2"/>
</dbReference>
<dbReference type="EMBL" id="CAID01000008">
    <property type="protein sequence ID" value="CEG01512.1"/>
    <property type="molecule type" value="Genomic_DNA"/>
</dbReference>
<dbReference type="SUPFAM" id="SSF53383">
    <property type="entry name" value="PLP-dependent transferases"/>
    <property type="match status" value="1"/>
</dbReference>
<dbReference type="STRING" id="70448.A0A090MEV0"/>
<evidence type="ECO:0000259" key="6">
    <source>
        <dbReference type="Pfam" id="PF01212"/>
    </source>
</evidence>
<dbReference type="GeneID" id="9831405"/>
<evidence type="ECO:0000313" key="8">
    <source>
        <dbReference type="Proteomes" id="UP000009170"/>
    </source>
</evidence>
<dbReference type="OrthoDB" id="10261951at2759"/>
<dbReference type="AlphaFoldDB" id="A0A090MEV0"/>
<comment type="caution">
    <text evidence="7">The sequence shown here is derived from an EMBL/GenBank/DDBJ whole genome shotgun (WGS) entry which is preliminary data.</text>
</comment>
<dbReference type="Gene3D" id="3.40.640.10">
    <property type="entry name" value="Type I PLP-dependent aspartate aminotransferase-like (Major domain)"/>
    <property type="match status" value="1"/>
</dbReference>
<evidence type="ECO:0000256" key="5">
    <source>
        <dbReference type="PIRSR" id="PIRSR017617-1"/>
    </source>
</evidence>
<keyword evidence="3" id="KW-0663">Pyridoxal phosphate</keyword>
<proteinExistence type="inferred from homology"/>
<keyword evidence="4 7" id="KW-0456">Lyase</keyword>
<dbReference type="GO" id="GO:0006567">
    <property type="term" value="P:L-threonine catabolic process"/>
    <property type="evidence" value="ECO:0007669"/>
    <property type="project" value="TreeGrafter"/>
</dbReference>
<comment type="similarity">
    <text evidence="2">Belongs to the threonine aldolase family.</text>
</comment>
<gene>
    <name evidence="7" type="ORF">OT_ostta08g02630</name>
</gene>
<dbReference type="InterPro" id="IPR023603">
    <property type="entry name" value="Low_specificity_L-TA-like"/>
</dbReference>
<accession>A0A090MEV0</accession>
<dbReference type="PIRSF" id="PIRSF017617">
    <property type="entry name" value="Thr_aldolase"/>
    <property type="match status" value="1"/>
</dbReference>
<protein>
    <submittedName>
        <fullName evidence="7">Aromatic amino acid beta-eliminating lyase/threonine aldolase</fullName>
    </submittedName>
</protein>
<dbReference type="InterPro" id="IPR001597">
    <property type="entry name" value="ArAA_b-elim_lyase/Thr_aldolase"/>
</dbReference>
<dbReference type="GO" id="GO:0005829">
    <property type="term" value="C:cytosol"/>
    <property type="evidence" value="ECO:0007669"/>
    <property type="project" value="TreeGrafter"/>
</dbReference>
<dbReference type="GO" id="GO:0006545">
    <property type="term" value="P:glycine biosynthetic process"/>
    <property type="evidence" value="ECO:0007669"/>
    <property type="project" value="TreeGrafter"/>
</dbReference>
<evidence type="ECO:0000256" key="3">
    <source>
        <dbReference type="ARBA" id="ARBA00022898"/>
    </source>
</evidence>
<dbReference type="InterPro" id="IPR015421">
    <property type="entry name" value="PyrdxlP-dep_Trfase_major"/>
</dbReference>
<reference evidence="7 8" key="2">
    <citation type="journal article" date="2014" name="BMC Genomics">
        <title>An improved genome of the model marine alga Ostreococcus tauri unfolds by assessing Illumina de novo assemblies.</title>
        <authorList>
            <person name="Blanc-Mathieu R."/>
            <person name="Verhelst B."/>
            <person name="Derelle E."/>
            <person name="Rombauts S."/>
            <person name="Bouget F.Y."/>
            <person name="Carre I."/>
            <person name="Chateau A."/>
            <person name="Eyre-Walker A."/>
            <person name="Grimsley N."/>
            <person name="Moreau H."/>
            <person name="Piegu B."/>
            <person name="Rivals E."/>
            <person name="Schackwitz W."/>
            <person name="Van de Peer Y."/>
            <person name="Piganeau G."/>
        </authorList>
    </citation>
    <scope>NUCLEOTIDE SEQUENCE [LARGE SCALE GENOMIC DNA]</scope>
    <source>
        <strain evidence="8">OTTH 0595 / CCAP 157/2 / RCC745</strain>
    </source>
</reference>
<name>A0A090MEV0_OSTTA</name>